<proteinExistence type="predicted"/>
<evidence type="ECO:0000313" key="2">
    <source>
        <dbReference type="Proteomes" id="UP000741360"/>
    </source>
</evidence>
<sequence length="113" mass="12956">MSCLWDVSSAFKPPRTVFLDFPPGCPAGKPNEPELQREILRAALRLASEFREPWKILELPFPWSADDNRDWEETIKNIYRKGVETVAAHTADHKARGESLVGREKEFAIRCNC</sequence>
<evidence type="ECO:0000313" key="1">
    <source>
        <dbReference type="EMBL" id="MBI3014944.1"/>
    </source>
</evidence>
<accession>A0A932GPZ1</accession>
<reference evidence="1" key="1">
    <citation type="submission" date="2020-07" db="EMBL/GenBank/DDBJ databases">
        <title>Huge and variable diversity of episymbiotic CPR bacteria and DPANN archaea in groundwater ecosystems.</title>
        <authorList>
            <person name="He C.Y."/>
            <person name="Keren R."/>
            <person name="Whittaker M."/>
            <person name="Farag I.F."/>
            <person name="Doudna J."/>
            <person name="Cate J.H.D."/>
            <person name="Banfield J.F."/>
        </authorList>
    </citation>
    <scope>NUCLEOTIDE SEQUENCE</scope>
    <source>
        <strain evidence="1">NC_groundwater_717_Ag_S-0.2um_59_8</strain>
    </source>
</reference>
<organism evidence="1 2">
    <name type="scientific">Tectimicrobiota bacterium</name>
    <dbReference type="NCBI Taxonomy" id="2528274"/>
    <lineage>
        <taxon>Bacteria</taxon>
        <taxon>Pseudomonadati</taxon>
        <taxon>Nitrospinota/Tectimicrobiota group</taxon>
        <taxon>Candidatus Tectimicrobiota</taxon>
    </lineage>
</organism>
<dbReference type="EMBL" id="JACPSX010000148">
    <property type="protein sequence ID" value="MBI3014944.1"/>
    <property type="molecule type" value="Genomic_DNA"/>
</dbReference>
<dbReference type="Proteomes" id="UP000741360">
    <property type="component" value="Unassembled WGS sequence"/>
</dbReference>
<protein>
    <submittedName>
        <fullName evidence="1">Uncharacterized protein</fullName>
    </submittedName>
</protein>
<gene>
    <name evidence="1" type="ORF">HYY65_07800</name>
</gene>
<name>A0A932GPZ1_UNCTE</name>
<dbReference type="AlphaFoldDB" id="A0A932GPZ1"/>
<comment type="caution">
    <text evidence="1">The sequence shown here is derived from an EMBL/GenBank/DDBJ whole genome shotgun (WGS) entry which is preliminary data.</text>
</comment>